<protein>
    <recommendedName>
        <fullName evidence="1">Carboxymuconolactone decarboxylase-like domain-containing protein</fullName>
    </recommendedName>
</protein>
<reference evidence="2" key="1">
    <citation type="journal article" date="2014" name="Int. J. Syst. Evol. Microbiol.">
        <title>Complete genome sequence of Corynebacterium casei LMG S-19264T (=DSM 44701T), isolated from a smear-ripened cheese.</title>
        <authorList>
            <consortium name="US DOE Joint Genome Institute (JGI-PGF)"/>
            <person name="Walter F."/>
            <person name="Albersmeier A."/>
            <person name="Kalinowski J."/>
            <person name="Ruckert C."/>
        </authorList>
    </citation>
    <scope>NUCLEOTIDE SEQUENCE</scope>
    <source>
        <strain evidence="2">CGMCC 1.15343</strain>
    </source>
</reference>
<evidence type="ECO:0000313" key="2">
    <source>
        <dbReference type="EMBL" id="GGC57474.1"/>
    </source>
</evidence>
<dbReference type="EMBL" id="BMIL01000002">
    <property type="protein sequence ID" value="GGC57474.1"/>
    <property type="molecule type" value="Genomic_DNA"/>
</dbReference>
<dbReference type="InterPro" id="IPR052512">
    <property type="entry name" value="4CMD/NDH-1_regulator"/>
</dbReference>
<sequence length="245" mass="26695">MHMNTGILKALGIILIFSLSLFSISNAQDMQRAALNHKQQNLIAIAAQTAKGDLAALKGNLNNGLDAGLTVNEIKEAILHSYAYCGFPRSIRGLQTFMTVLDDRKAKGLNDVIGADASAILAEGKKFDRGKVILEKLTGVKETEPKKGYAAFAPTMEIFLKEHLFADIFERDVLSFKDRELVTIAVISSIGFAEPMLRSHLNICLNLGLTAQQLQQFIGIVKPIIGEEKTLAAANELSEVLKSKN</sequence>
<dbReference type="PANTHER" id="PTHR33570">
    <property type="entry name" value="4-CARBOXYMUCONOLACTONE DECARBOXYLASE FAMILY PROTEIN"/>
    <property type="match status" value="1"/>
</dbReference>
<organism evidence="2 3">
    <name type="scientific">Pedobacter quisquiliarum</name>
    <dbReference type="NCBI Taxonomy" id="1834438"/>
    <lineage>
        <taxon>Bacteria</taxon>
        <taxon>Pseudomonadati</taxon>
        <taxon>Bacteroidota</taxon>
        <taxon>Sphingobacteriia</taxon>
        <taxon>Sphingobacteriales</taxon>
        <taxon>Sphingobacteriaceae</taxon>
        <taxon>Pedobacter</taxon>
    </lineage>
</organism>
<proteinExistence type="predicted"/>
<gene>
    <name evidence="2" type="ORF">GCM10011387_08850</name>
</gene>
<comment type="caution">
    <text evidence="2">The sequence shown here is derived from an EMBL/GenBank/DDBJ whole genome shotgun (WGS) entry which is preliminary data.</text>
</comment>
<feature type="domain" description="Carboxymuconolactone decarboxylase-like" evidence="1">
    <location>
        <begin position="159"/>
        <end position="236"/>
    </location>
</feature>
<feature type="domain" description="Carboxymuconolactone decarboxylase-like" evidence="1">
    <location>
        <begin position="28"/>
        <end position="93"/>
    </location>
</feature>
<dbReference type="InterPro" id="IPR029032">
    <property type="entry name" value="AhpD-like"/>
</dbReference>
<accession>A0A916U3N3</accession>
<dbReference type="GO" id="GO:0051920">
    <property type="term" value="F:peroxiredoxin activity"/>
    <property type="evidence" value="ECO:0007669"/>
    <property type="project" value="InterPro"/>
</dbReference>
<keyword evidence="3" id="KW-1185">Reference proteome</keyword>
<name>A0A916U3N3_9SPHI</name>
<dbReference type="Pfam" id="PF02627">
    <property type="entry name" value="CMD"/>
    <property type="match status" value="2"/>
</dbReference>
<dbReference type="InterPro" id="IPR003779">
    <property type="entry name" value="CMD-like"/>
</dbReference>
<dbReference type="SUPFAM" id="SSF69118">
    <property type="entry name" value="AhpD-like"/>
    <property type="match status" value="1"/>
</dbReference>
<dbReference type="Gene3D" id="1.20.1290.10">
    <property type="entry name" value="AhpD-like"/>
    <property type="match status" value="1"/>
</dbReference>
<dbReference type="PANTHER" id="PTHR33570:SF2">
    <property type="entry name" value="CARBOXYMUCONOLACTONE DECARBOXYLASE-LIKE DOMAIN-CONTAINING PROTEIN"/>
    <property type="match status" value="1"/>
</dbReference>
<dbReference type="AlphaFoldDB" id="A0A916U3N3"/>
<dbReference type="Proteomes" id="UP000651668">
    <property type="component" value="Unassembled WGS sequence"/>
</dbReference>
<reference evidence="2" key="2">
    <citation type="submission" date="2020-09" db="EMBL/GenBank/DDBJ databases">
        <authorList>
            <person name="Sun Q."/>
            <person name="Zhou Y."/>
        </authorList>
    </citation>
    <scope>NUCLEOTIDE SEQUENCE</scope>
    <source>
        <strain evidence="2">CGMCC 1.15343</strain>
    </source>
</reference>
<evidence type="ECO:0000313" key="3">
    <source>
        <dbReference type="Proteomes" id="UP000651668"/>
    </source>
</evidence>
<evidence type="ECO:0000259" key="1">
    <source>
        <dbReference type="Pfam" id="PF02627"/>
    </source>
</evidence>